<protein>
    <recommendedName>
        <fullName evidence="3">HEAT repeat domain-containing protein</fullName>
    </recommendedName>
</protein>
<dbReference type="AlphaFoldDB" id="A0A2A5QXK3"/>
<accession>A0A2A5QXK3</accession>
<dbReference type="InterPro" id="IPR004155">
    <property type="entry name" value="PBS_lyase_HEAT"/>
</dbReference>
<dbReference type="InterPro" id="IPR011989">
    <property type="entry name" value="ARM-like"/>
</dbReference>
<dbReference type="SUPFAM" id="SSF48371">
    <property type="entry name" value="ARM repeat"/>
    <property type="match status" value="1"/>
</dbReference>
<organism evidence="1 2">
    <name type="scientific">Natrinema ejinorense</name>
    <dbReference type="NCBI Taxonomy" id="373386"/>
    <lineage>
        <taxon>Archaea</taxon>
        <taxon>Methanobacteriati</taxon>
        <taxon>Methanobacteriota</taxon>
        <taxon>Stenosarchaea group</taxon>
        <taxon>Halobacteria</taxon>
        <taxon>Halobacteriales</taxon>
        <taxon>Natrialbaceae</taxon>
        <taxon>Natrinema</taxon>
    </lineage>
</organism>
<dbReference type="EMBL" id="NXNI01000001">
    <property type="protein sequence ID" value="PCR91513.1"/>
    <property type="molecule type" value="Genomic_DNA"/>
</dbReference>
<dbReference type="OrthoDB" id="169052at2157"/>
<dbReference type="PANTHER" id="PTHR12697:SF5">
    <property type="entry name" value="DEOXYHYPUSINE HYDROXYLASE"/>
    <property type="match status" value="1"/>
</dbReference>
<gene>
    <name evidence="1" type="ORF">CP557_13855</name>
</gene>
<keyword evidence="2" id="KW-1185">Reference proteome</keyword>
<dbReference type="PANTHER" id="PTHR12697">
    <property type="entry name" value="PBS LYASE HEAT-LIKE PROTEIN"/>
    <property type="match status" value="1"/>
</dbReference>
<comment type="caution">
    <text evidence="1">The sequence shown here is derived from an EMBL/GenBank/DDBJ whole genome shotgun (WGS) entry which is preliminary data.</text>
</comment>
<dbReference type="SMART" id="SM00567">
    <property type="entry name" value="EZ_HEAT"/>
    <property type="match status" value="3"/>
</dbReference>
<sequence length="332" mass="35618">MDDSTQPSSPDRLEATLTDTPTEVATWLEGVERDDAETRKTALRALRGVTETQPTALEPVLAPLSAFLTDEERSIRLTTAKLFVTVAEADPDAVSSVVSPLADRLADADEFYYVRARSAEALGYAALARPEDVASPAVLADLRIGLSFDEPEVREKLAKALEYVALGDQDRLNDHVGALTEHLTDSNELVRYHLCTALVAVGCGDPNALSERVDALVDRLDDENQYVRGRAVEALGLLARSGADVSIPDVRSAAEDDAEQFLLERIRFATDGSDDGSGATVPEGIGTVESIRERTDEIVHEIIAPDGDGCPHCGCARPEPGPPMCPRCGGPR</sequence>
<name>A0A2A5QXK3_9EURY</name>
<proteinExistence type="predicted"/>
<dbReference type="GO" id="GO:0016491">
    <property type="term" value="F:oxidoreductase activity"/>
    <property type="evidence" value="ECO:0007669"/>
    <property type="project" value="TreeGrafter"/>
</dbReference>
<evidence type="ECO:0000313" key="2">
    <source>
        <dbReference type="Proteomes" id="UP000219689"/>
    </source>
</evidence>
<dbReference type="Pfam" id="PF13646">
    <property type="entry name" value="HEAT_2"/>
    <property type="match status" value="1"/>
</dbReference>
<dbReference type="Proteomes" id="UP000219689">
    <property type="component" value="Unassembled WGS sequence"/>
</dbReference>
<evidence type="ECO:0000313" key="1">
    <source>
        <dbReference type="EMBL" id="PCR91513.1"/>
    </source>
</evidence>
<reference evidence="1 2" key="1">
    <citation type="submission" date="2017-09" db="EMBL/GenBank/DDBJ databases">
        <title>Genome sequences of Natrinema ejinorence JCM 13890T.</title>
        <authorList>
            <person name="Roh S.W."/>
            <person name="Kim Y.B."/>
            <person name="Kim J.Y."/>
        </authorList>
    </citation>
    <scope>NUCLEOTIDE SEQUENCE [LARGE SCALE GENOMIC DNA]</scope>
    <source>
        <strain evidence="1 2">JCM 13890</strain>
    </source>
</reference>
<evidence type="ECO:0008006" key="3">
    <source>
        <dbReference type="Google" id="ProtNLM"/>
    </source>
</evidence>
<dbReference type="InterPro" id="IPR016024">
    <property type="entry name" value="ARM-type_fold"/>
</dbReference>
<dbReference type="Gene3D" id="1.25.10.10">
    <property type="entry name" value="Leucine-rich Repeat Variant"/>
    <property type="match status" value="2"/>
</dbReference>
<dbReference type="RefSeq" id="WP_097380451.1">
    <property type="nucleotide sequence ID" value="NZ_NXNI01000001.1"/>
</dbReference>